<gene>
    <name evidence="1" type="ORF">PLOB_00037390</name>
</gene>
<sequence>LVFLRNQAAHCSQCLSLQSQRFREQILTWKLLRVRELQLHMQEQQKTLCEGVQNCLALFQTSLSEVSK</sequence>
<keyword evidence="2" id="KW-1185">Reference proteome</keyword>
<dbReference type="Proteomes" id="UP001159405">
    <property type="component" value="Unassembled WGS sequence"/>
</dbReference>
<accession>A0ABN8P678</accession>
<organism evidence="1 2">
    <name type="scientific">Porites lobata</name>
    <dbReference type="NCBI Taxonomy" id="104759"/>
    <lineage>
        <taxon>Eukaryota</taxon>
        <taxon>Metazoa</taxon>
        <taxon>Cnidaria</taxon>
        <taxon>Anthozoa</taxon>
        <taxon>Hexacorallia</taxon>
        <taxon>Scleractinia</taxon>
        <taxon>Fungiina</taxon>
        <taxon>Poritidae</taxon>
        <taxon>Porites</taxon>
    </lineage>
</organism>
<protein>
    <submittedName>
        <fullName evidence="1">Uncharacterized protein</fullName>
    </submittedName>
</protein>
<feature type="non-terminal residue" evidence="1">
    <location>
        <position position="1"/>
    </location>
</feature>
<evidence type="ECO:0000313" key="1">
    <source>
        <dbReference type="EMBL" id="CAH3134491.1"/>
    </source>
</evidence>
<proteinExistence type="predicted"/>
<name>A0ABN8P678_9CNID</name>
<dbReference type="EMBL" id="CALNXK010000054">
    <property type="protein sequence ID" value="CAH3134491.1"/>
    <property type="molecule type" value="Genomic_DNA"/>
</dbReference>
<comment type="caution">
    <text evidence="1">The sequence shown here is derived from an EMBL/GenBank/DDBJ whole genome shotgun (WGS) entry which is preliminary data.</text>
</comment>
<reference evidence="1 2" key="1">
    <citation type="submission" date="2022-05" db="EMBL/GenBank/DDBJ databases">
        <authorList>
            <consortium name="Genoscope - CEA"/>
            <person name="William W."/>
        </authorList>
    </citation>
    <scope>NUCLEOTIDE SEQUENCE [LARGE SCALE GENOMIC DNA]</scope>
</reference>
<evidence type="ECO:0000313" key="2">
    <source>
        <dbReference type="Proteomes" id="UP001159405"/>
    </source>
</evidence>